<proteinExistence type="predicted"/>
<accession>A0A645F8Y0</accession>
<gene>
    <name evidence="1" type="ORF">SDC9_157655</name>
    <name evidence="2" type="ORF">SDC9_157656</name>
</gene>
<comment type="caution">
    <text evidence="1">The sequence shown here is derived from an EMBL/GenBank/DDBJ whole genome shotgun (WGS) entry which is preliminary data.</text>
</comment>
<name>A0A645F8Y0_9ZZZZ</name>
<organism evidence="1">
    <name type="scientific">bioreactor metagenome</name>
    <dbReference type="NCBI Taxonomy" id="1076179"/>
    <lineage>
        <taxon>unclassified sequences</taxon>
        <taxon>metagenomes</taxon>
        <taxon>ecological metagenomes</taxon>
    </lineage>
</organism>
<evidence type="ECO:0000313" key="2">
    <source>
        <dbReference type="EMBL" id="MPN10361.1"/>
    </source>
</evidence>
<evidence type="ECO:0000313" key="1">
    <source>
        <dbReference type="EMBL" id="MPN10360.1"/>
    </source>
</evidence>
<protein>
    <submittedName>
        <fullName evidence="1">Uncharacterized protein</fullName>
    </submittedName>
</protein>
<dbReference type="EMBL" id="VSSQ01056505">
    <property type="protein sequence ID" value="MPN10361.1"/>
    <property type="molecule type" value="Genomic_DNA"/>
</dbReference>
<reference evidence="1" key="1">
    <citation type="submission" date="2019-08" db="EMBL/GenBank/DDBJ databases">
        <authorList>
            <person name="Kucharzyk K."/>
            <person name="Murdoch R.W."/>
            <person name="Higgins S."/>
            <person name="Loffler F."/>
        </authorList>
    </citation>
    <scope>NUCLEOTIDE SEQUENCE</scope>
</reference>
<dbReference type="EMBL" id="VSSQ01056505">
    <property type="protein sequence ID" value="MPN10360.1"/>
    <property type="molecule type" value="Genomic_DNA"/>
</dbReference>
<sequence length="48" mass="4991">MTVGNGFTVTVTVAVPVQPAADVPVTVYVVVDVGLTEYGLLVEPPFQT</sequence>
<dbReference type="AlphaFoldDB" id="A0A645F8Y0"/>